<dbReference type="InterPro" id="IPR036890">
    <property type="entry name" value="HATPase_C_sf"/>
</dbReference>
<keyword evidence="9" id="KW-0067">ATP-binding</keyword>
<dbReference type="EC" id="2.7.13.3" evidence="3"/>
<feature type="transmembrane region" description="Helical" evidence="12">
    <location>
        <begin position="130"/>
        <end position="149"/>
    </location>
</feature>
<keyword evidence="15" id="KW-1185">Reference proteome</keyword>
<keyword evidence="11 12" id="KW-0472">Membrane</keyword>
<evidence type="ECO:0000256" key="4">
    <source>
        <dbReference type="ARBA" id="ARBA00022475"/>
    </source>
</evidence>
<evidence type="ECO:0000256" key="8">
    <source>
        <dbReference type="ARBA" id="ARBA00022777"/>
    </source>
</evidence>
<keyword evidence="5" id="KW-0597">Phosphoprotein</keyword>
<dbReference type="FunFam" id="3.30.565.10:FF:000023">
    <property type="entry name" value="PAS domain-containing sensor histidine kinase"/>
    <property type="match status" value="1"/>
</dbReference>
<dbReference type="SUPFAM" id="SSF55874">
    <property type="entry name" value="ATPase domain of HSP90 chaperone/DNA topoisomerase II/histidine kinase"/>
    <property type="match status" value="1"/>
</dbReference>
<evidence type="ECO:0000256" key="10">
    <source>
        <dbReference type="ARBA" id="ARBA00023012"/>
    </source>
</evidence>
<keyword evidence="12" id="KW-0812">Transmembrane</keyword>
<dbReference type="InterPro" id="IPR036097">
    <property type="entry name" value="HisK_dim/P_sf"/>
</dbReference>
<evidence type="ECO:0000313" key="14">
    <source>
        <dbReference type="EMBL" id="RBP65987.1"/>
    </source>
</evidence>
<evidence type="ECO:0000256" key="11">
    <source>
        <dbReference type="ARBA" id="ARBA00023136"/>
    </source>
</evidence>
<keyword evidence="10" id="KW-0902">Two-component regulatory system</keyword>
<evidence type="ECO:0000256" key="5">
    <source>
        <dbReference type="ARBA" id="ARBA00022553"/>
    </source>
</evidence>
<keyword evidence="7" id="KW-0547">Nucleotide-binding</keyword>
<feature type="transmembrane region" description="Helical" evidence="12">
    <location>
        <begin position="12"/>
        <end position="29"/>
    </location>
</feature>
<evidence type="ECO:0000256" key="9">
    <source>
        <dbReference type="ARBA" id="ARBA00022840"/>
    </source>
</evidence>
<name>A0A366I8X3_9FIRM</name>
<dbReference type="PRINTS" id="PR00344">
    <property type="entry name" value="BCTRLSENSOR"/>
</dbReference>
<evidence type="ECO:0000256" key="2">
    <source>
        <dbReference type="ARBA" id="ARBA00004236"/>
    </source>
</evidence>
<evidence type="ECO:0000256" key="7">
    <source>
        <dbReference type="ARBA" id="ARBA00022741"/>
    </source>
</evidence>
<evidence type="ECO:0000256" key="12">
    <source>
        <dbReference type="SAM" id="Phobius"/>
    </source>
</evidence>
<accession>A0A366I8X3</accession>
<organism evidence="14 15">
    <name type="scientific">Alkalibaculum bacchi</name>
    <dbReference type="NCBI Taxonomy" id="645887"/>
    <lineage>
        <taxon>Bacteria</taxon>
        <taxon>Bacillati</taxon>
        <taxon>Bacillota</taxon>
        <taxon>Clostridia</taxon>
        <taxon>Eubacteriales</taxon>
        <taxon>Eubacteriaceae</taxon>
        <taxon>Alkalibaculum</taxon>
    </lineage>
</organism>
<dbReference type="AlphaFoldDB" id="A0A366I8X3"/>
<dbReference type="InterPro" id="IPR005467">
    <property type="entry name" value="His_kinase_dom"/>
</dbReference>
<keyword evidence="12" id="KW-1133">Transmembrane helix</keyword>
<reference evidence="14 15" key="1">
    <citation type="submission" date="2018-06" db="EMBL/GenBank/DDBJ databases">
        <title>Genomic Encyclopedia of Type Strains, Phase IV (KMG-IV): sequencing the most valuable type-strain genomes for metagenomic binning, comparative biology and taxonomic classification.</title>
        <authorList>
            <person name="Goeker M."/>
        </authorList>
    </citation>
    <scope>NUCLEOTIDE SEQUENCE [LARGE SCALE GENOMIC DNA]</scope>
    <source>
        <strain evidence="14 15">DSM 22112</strain>
    </source>
</reference>
<dbReference type="Pfam" id="PF17159">
    <property type="entry name" value="MASE3"/>
    <property type="match status" value="1"/>
</dbReference>
<evidence type="ECO:0000259" key="13">
    <source>
        <dbReference type="PROSITE" id="PS50109"/>
    </source>
</evidence>
<dbReference type="PANTHER" id="PTHR43711">
    <property type="entry name" value="TWO-COMPONENT HISTIDINE KINASE"/>
    <property type="match status" value="1"/>
</dbReference>
<keyword evidence="8" id="KW-0418">Kinase</keyword>
<dbReference type="SMART" id="SM00387">
    <property type="entry name" value="HATPase_c"/>
    <property type="match status" value="1"/>
</dbReference>
<protein>
    <recommendedName>
        <fullName evidence="3">histidine kinase</fullName>
        <ecNumber evidence="3">2.7.13.3</ecNumber>
    </recommendedName>
</protein>
<dbReference type="InterPro" id="IPR050736">
    <property type="entry name" value="Sensor_HK_Regulatory"/>
</dbReference>
<dbReference type="InterPro" id="IPR003594">
    <property type="entry name" value="HATPase_dom"/>
</dbReference>
<feature type="transmembrane region" description="Helical" evidence="12">
    <location>
        <begin position="198"/>
        <end position="217"/>
    </location>
</feature>
<comment type="catalytic activity">
    <reaction evidence="1">
        <text>ATP + protein L-histidine = ADP + protein N-phospho-L-histidine.</text>
        <dbReference type="EC" id="2.7.13.3"/>
    </reaction>
</comment>
<dbReference type="SMART" id="SM00388">
    <property type="entry name" value="HisKA"/>
    <property type="match status" value="1"/>
</dbReference>
<dbReference type="InterPro" id="IPR035965">
    <property type="entry name" value="PAS-like_dom_sf"/>
</dbReference>
<comment type="caution">
    <text evidence="14">The sequence shown here is derived from an EMBL/GenBank/DDBJ whole genome shotgun (WGS) entry which is preliminary data.</text>
</comment>
<dbReference type="Gene3D" id="3.30.450.20">
    <property type="entry name" value="PAS domain"/>
    <property type="match status" value="1"/>
</dbReference>
<gene>
    <name evidence="14" type="ORF">DES36_10698</name>
</gene>
<evidence type="ECO:0000313" key="15">
    <source>
        <dbReference type="Proteomes" id="UP000253490"/>
    </source>
</evidence>
<feature type="transmembrane region" description="Helical" evidence="12">
    <location>
        <begin position="65"/>
        <end position="84"/>
    </location>
</feature>
<dbReference type="CDD" id="cd00082">
    <property type="entry name" value="HisKA"/>
    <property type="match status" value="1"/>
</dbReference>
<dbReference type="RefSeq" id="WP_170128197.1">
    <property type="nucleotide sequence ID" value="NZ_QNRX01000006.1"/>
</dbReference>
<dbReference type="InterPro" id="IPR033425">
    <property type="entry name" value="MASE3"/>
</dbReference>
<dbReference type="InterPro" id="IPR004358">
    <property type="entry name" value="Sig_transdc_His_kin-like_C"/>
</dbReference>
<proteinExistence type="predicted"/>
<dbReference type="Proteomes" id="UP000253490">
    <property type="component" value="Unassembled WGS sequence"/>
</dbReference>
<dbReference type="GO" id="GO:0005524">
    <property type="term" value="F:ATP binding"/>
    <property type="evidence" value="ECO:0007669"/>
    <property type="project" value="UniProtKB-KW"/>
</dbReference>
<dbReference type="SUPFAM" id="SSF55785">
    <property type="entry name" value="PYP-like sensor domain (PAS domain)"/>
    <property type="match status" value="1"/>
</dbReference>
<sequence length="645" mass="73795">MLADIKKNFLQNYRIIVVLVGLLYLSTINFDLFQYVVEIMGIAIGVMIVAIFHNSKQCNLHNNQFGILGIGYISIILFNFLHMITKKNMPFFDINSNNLFLQFYIVAKYMNVITLLLFVTNYPKKLNIKVVRAIYFSISILLLLSILHWSNYPVVYIDGVRSASFKKASEFLISVGLICAVMILVKKKDQLHPNTFTYLLYCLIFMLFTSIPFTLFKETGEDVTVIGHLFQTVSFYCIYKAIVQINMKIPLKKLQESREKYENLVQLLPEAIFVYSKGKIVLANPVGLSILGLTSQEELEESCLWDYIEVKEESIIGGTDYKNQEADLIQKDGTKLNVLITTTPYDVDSTLIILQDVSEYKKAERMKLELEIQQEKLKTTLEYEELKTSFYINMSHEFKTPINIILGVIQLLQSENPPEEWDKYLNVAKQNSYRLWRLIDNLMDVSKINAKAYEVVIAENNIVQIVEDMVLSVAEYMNRNACGNQISITFDTDVEEKIIPFDPDLIERILLNLLSNAIKFSKKNGNVLVDIQDGEEYITIIVEDDGIGIPEDQIASIFRCFAKVDDSLTRRCEGSGIGLSIVHAFVKMQGGKIEVYSKPNCGSKFIIQLPIGKQEKNDNEVKVLPIRSELIPIEFSDIYSLTSNF</sequence>
<dbReference type="GO" id="GO:0000155">
    <property type="term" value="F:phosphorelay sensor kinase activity"/>
    <property type="evidence" value="ECO:0007669"/>
    <property type="project" value="InterPro"/>
</dbReference>
<dbReference type="Pfam" id="PF13426">
    <property type="entry name" value="PAS_9"/>
    <property type="match status" value="1"/>
</dbReference>
<dbReference type="InterPro" id="IPR000014">
    <property type="entry name" value="PAS"/>
</dbReference>
<dbReference type="Pfam" id="PF00512">
    <property type="entry name" value="HisKA"/>
    <property type="match status" value="1"/>
</dbReference>
<dbReference type="PANTHER" id="PTHR43711:SF26">
    <property type="entry name" value="SENSOR HISTIDINE KINASE RCSC"/>
    <property type="match status" value="1"/>
</dbReference>
<dbReference type="SMART" id="SM00091">
    <property type="entry name" value="PAS"/>
    <property type="match status" value="1"/>
</dbReference>
<evidence type="ECO:0000256" key="3">
    <source>
        <dbReference type="ARBA" id="ARBA00012438"/>
    </source>
</evidence>
<feature type="transmembrane region" description="Helical" evidence="12">
    <location>
        <begin position="99"/>
        <end position="118"/>
    </location>
</feature>
<dbReference type="Pfam" id="PF02518">
    <property type="entry name" value="HATPase_c"/>
    <property type="match status" value="1"/>
</dbReference>
<dbReference type="InterPro" id="IPR003661">
    <property type="entry name" value="HisK_dim/P_dom"/>
</dbReference>
<evidence type="ECO:0000256" key="1">
    <source>
        <dbReference type="ARBA" id="ARBA00000085"/>
    </source>
</evidence>
<keyword evidence="6" id="KW-0808">Transferase</keyword>
<dbReference type="GO" id="GO:0005886">
    <property type="term" value="C:plasma membrane"/>
    <property type="evidence" value="ECO:0007669"/>
    <property type="project" value="UniProtKB-SubCell"/>
</dbReference>
<dbReference type="NCBIfam" id="TIGR00229">
    <property type="entry name" value="sensory_box"/>
    <property type="match status" value="1"/>
</dbReference>
<dbReference type="Gene3D" id="1.10.287.130">
    <property type="match status" value="1"/>
</dbReference>
<dbReference type="EMBL" id="QNRX01000006">
    <property type="protein sequence ID" value="RBP65987.1"/>
    <property type="molecule type" value="Genomic_DNA"/>
</dbReference>
<dbReference type="PROSITE" id="PS50109">
    <property type="entry name" value="HIS_KIN"/>
    <property type="match status" value="1"/>
</dbReference>
<dbReference type="Gene3D" id="3.30.565.10">
    <property type="entry name" value="Histidine kinase-like ATPase, C-terminal domain"/>
    <property type="match status" value="1"/>
</dbReference>
<comment type="subcellular location">
    <subcellularLocation>
        <location evidence="2">Cell membrane</location>
    </subcellularLocation>
</comment>
<feature type="transmembrane region" description="Helical" evidence="12">
    <location>
        <begin position="169"/>
        <end position="186"/>
    </location>
</feature>
<keyword evidence="4" id="KW-1003">Cell membrane</keyword>
<feature type="transmembrane region" description="Helical" evidence="12">
    <location>
        <begin position="35"/>
        <end position="53"/>
    </location>
</feature>
<feature type="domain" description="Histidine kinase" evidence="13">
    <location>
        <begin position="393"/>
        <end position="613"/>
    </location>
</feature>
<evidence type="ECO:0000256" key="6">
    <source>
        <dbReference type="ARBA" id="ARBA00022679"/>
    </source>
</evidence>
<dbReference type="SUPFAM" id="SSF47384">
    <property type="entry name" value="Homodimeric domain of signal transducing histidine kinase"/>
    <property type="match status" value="1"/>
</dbReference>